<organism evidence="1 2">
    <name type="scientific">Rhodocytophaga aerolata</name>
    <dbReference type="NCBI Taxonomy" id="455078"/>
    <lineage>
        <taxon>Bacteria</taxon>
        <taxon>Pseudomonadati</taxon>
        <taxon>Bacteroidota</taxon>
        <taxon>Cytophagia</taxon>
        <taxon>Cytophagales</taxon>
        <taxon>Rhodocytophagaceae</taxon>
        <taxon>Rhodocytophaga</taxon>
    </lineage>
</organism>
<evidence type="ECO:0000313" key="2">
    <source>
        <dbReference type="Proteomes" id="UP001168528"/>
    </source>
</evidence>
<gene>
    <name evidence="1" type="ORF">Q0590_26185</name>
</gene>
<reference evidence="1" key="1">
    <citation type="submission" date="2023-07" db="EMBL/GenBank/DDBJ databases">
        <title>The genome sequence of Rhodocytophaga aerolata KACC 12507.</title>
        <authorList>
            <person name="Zhang X."/>
        </authorList>
    </citation>
    <scope>NUCLEOTIDE SEQUENCE</scope>
    <source>
        <strain evidence="1">KACC 12507</strain>
    </source>
</reference>
<dbReference type="RefSeq" id="WP_302040598.1">
    <property type="nucleotide sequence ID" value="NZ_JAUKPO010000022.1"/>
</dbReference>
<name>A0ABT8RCH4_9BACT</name>
<dbReference type="EMBL" id="JAUKPO010000022">
    <property type="protein sequence ID" value="MDO1449795.1"/>
    <property type="molecule type" value="Genomic_DNA"/>
</dbReference>
<accession>A0ABT8RCH4</accession>
<dbReference type="SUPFAM" id="SSF53756">
    <property type="entry name" value="UDP-Glycosyltransferase/glycogen phosphorylase"/>
    <property type="match status" value="1"/>
</dbReference>
<comment type="caution">
    <text evidence="1">The sequence shown here is derived from an EMBL/GenBank/DDBJ whole genome shotgun (WGS) entry which is preliminary data.</text>
</comment>
<keyword evidence="2" id="KW-1185">Reference proteome</keyword>
<sequence length="330" mass="38585">MTEAIMSQLCLYYIPEPETDRWIKGDRFLRPMVRRIIRGKQKPGGINKVFINLCKGLDLLNVSYTVNLPFYKLKSTDQVGILGRGKTCLHGYNNKNSIVAGIGLMTHPSEWPDLCEQYPVVKYLQHSEWANNIYKPYFGNRCELWPVGIDTQYWKPKNNPIFYDVLIYNKIMWNYADTEESLLKPIRSYLTKAGLKYTEIRYGNYSSEVYRQVIHQSKSLIFLCEHESQGIAYNEALSTGIPILAWDQGWCLDPNRLKWGQPDIPATSVPFFDERCGMKFKNLYEFSVKFNDFWEKVKLASFAPRDYILENLTLEKCAKRYIDIINEVNL</sequence>
<protein>
    <recommendedName>
        <fullName evidence="3">Glycosyltransferase</fullName>
    </recommendedName>
</protein>
<proteinExistence type="predicted"/>
<evidence type="ECO:0008006" key="3">
    <source>
        <dbReference type="Google" id="ProtNLM"/>
    </source>
</evidence>
<dbReference type="Proteomes" id="UP001168528">
    <property type="component" value="Unassembled WGS sequence"/>
</dbReference>
<evidence type="ECO:0000313" key="1">
    <source>
        <dbReference type="EMBL" id="MDO1449795.1"/>
    </source>
</evidence>